<dbReference type="HOGENOM" id="CLU_069455_0_0_1"/>
<dbReference type="KEGG" id="cel:CELE_Y39B6A.10"/>
<dbReference type="OMA" id="TARIPYK"/>
<evidence type="ECO:0000313" key="5">
    <source>
        <dbReference type="WormBase" id="Y39B6A.10"/>
    </source>
</evidence>
<evidence type="ECO:0000256" key="1">
    <source>
        <dbReference type="SAM" id="MobiDB-lite"/>
    </source>
</evidence>
<gene>
    <name evidence="3" type="ORF">CELE_Y39B6A.10</name>
    <name evidence="3 5" type="ORF">Y39B6A.10</name>
</gene>
<dbReference type="PeptideAtlas" id="Q9NET7"/>
<dbReference type="InParanoid" id="Q9NET7"/>
<dbReference type="PaxDb" id="6239-Y39B6A.10"/>
<feature type="transmembrane region" description="Helical" evidence="2">
    <location>
        <begin position="34"/>
        <end position="62"/>
    </location>
</feature>
<accession>Q9NET7</accession>
<proteinExistence type="evidence at protein level"/>
<reference evidence="3 4" key="1">
    <citation type="journal article" date="1998" name="Science">
        <title>Genome sequence of the nematode C. elegans: a platform for investigating biology.</title>
        <authorList>
            <consortium name="The C. elegans sequencing consortium"/>
            <person name="Sulson J.E."/>
            <person name="Waterston R."/>
        </authorList>
    </citation>
    <scope>NUCLEOTIDE SEQUENCE [LARGE SCALE GENOMIC DNA]</scope>
    <source>
        <strain evidence="3 4">Bristol N2</strain>
    </source>
</reference>
<keyword evidence="2" id="KW-0812">Transmembrane</keyword>
<dbReference type="Bgee" id="WBGene00012672">
    <property type="expression patterns" value="Expressed in germ line (C elegans) and 3 other cell types or tissues"/>
</dbReference>
<protein>
    <submittedName>
        <fullName evidence="3">Uncharacterized protein</fullName>
    </submittedName>
</protein>
<organism evidence="3 4">
    <name type="scientific">Caenorhabditis elegans</name>
    <dbReference type="NCBI Taxonomy" id="6239"/>
    <lineage>
        <taxon>Eukaryota</taxon>
        <taxon>Metazoa</taxon>
        <taxon>Ecdysozoa</taxon>
        <taxon>Nematoda</taxon>
        <taxon>Chromadorea</taxon>
        <taxon>Rhabditida</taxon>
        <taxon>Rhabditina</taxon>
        <taxon>Rhabditomorpha</taxon>
        <taxon>Rhabditoidea</taxon>
        <taxon>Rhabditidae</taxon>
        <taxon>Peloderinae</taxon>
        <taxon>Caenorhabditis</taxon>
    </lineage>
</organism>
<dbReference type="PIR" id="T45049">
    <property type="entry name" value="T45049"/>
</dbReference>
<dbReference type="SMR" id="Q9NET7"/>
<keyword evidence="4" id="KW-1185">Reference proteome</keyword>
<dbReference type="CTD" id="180258"/>
<dbReference type="RefSeq" id="NP_741688.1">
    <property type="nucleotide sequence ID" value="NM_171598.4"/>
</dbReference>
<sequence length="256" mass="28911">MILDTSTGDTASGPPQPPESGFRAKIRHLSAGIFLSWLAIFTIPSILSIFPIGLFFGVYTAIQSIFGWKNRKIGEKIDKSEDSGISDASEASDDESQQISTNFEFQSISGKLKQLKITENLEKSIIDYLALCQKLPVLVTLRDVTEFQIFAQKSEVPLRIQYKKRKLKILRISENLKQFFTKMLGNSTSGTHLIYFFGAKSKIYENFENLTENRRFCAEIKEIYAENGENRGILEKSAEEILVVNKMGVVWVNSGF</sequence>
<evidence type="ECO:0000256" key="2">
    <source>
        <dbReference type="SAM" id="Phobius"/>
    </source>
</evidence>
<dbReference type="EMBL" id="BX284605">
    <property type="protein sequence ID" value="CAC51067.1"/>
    <property type="molecule type" value="Genomic_DNA"/>
</dbReference>
<evidence type="ECO:0000313" key="3">
    <source>
        <dbReference type="EMBL" id="CAC51067.1"/>
    </source>
</evidence>
<dbReference type="eggNOG" id="ENOG502RYTI">
    <property type="taxonomic scope" value="Eukaryota"/>
</dbReference>
<dbReference type="AGR" id="WB:WBGene00012672"/>
<evidence type="ECO:0007829" key="6">
    <source>
        <dbReference type="PeptideAtlas" id="Q9NET7"/>
    </source>
</evidence>
<keyword evidence="2" id="KW-1133">Transmembrane helix</keyword>
<dbReference type="FunCoup" id="Q9NET7">
    <property type="interactions" value="7"/>
</dbReference>
<dbReference type="WormBase" id="Y39B6A.10">
    <property type="protein sequence ID" value="CE21698"/>
    <property type="gene ID" value="WBGene00012672"/>
</dbReference>
<feature type="region of interest" description="Disordered" evidence="1">
    <location>
        <begin position="1"/>
        <end position="20"/>
    </location>
</feature>
<evidence type="ECO:0000313" key="4">
    <source>
        <dbReference type="Proteomes" id="UP000001940"/>
    </source>
</evidence>
<dbReference type="Proteomes" id="UP000001940">
    <property type="component" value="Chromosome V"/>
</dbReference>
<name>Q9NET7_CAEEL</name>
<dbReference type="STRING" id="6239.Y39B6A.10.1"/>
<dbReference type="AlphaFoldDB" id="Q9NET7"/>
<keyword evidence="6" id="KW-1267">Proteomics identification</keyword>
<dbReference type="OrthoDB" id="5811677at2759"/>
<dbReference type="GeneID" id="180258"/>
<keyword evidence="2" id="KW-0472">Membrane</keyword>
<dbReference type="UCSC" id="Y39B6A.10">
    <property type="organism name" value="c. elegans"/>
</dbReference>
<feature type="compositionally biased region" description="Polar residues" evidence="1">
    <location>
        <begin position="1"/>
        <end position="10"/>
    </location>
</feature>